<evidence type="ECO:0000313" key="2">
    <source>
        <dbReference type="EMBL" id="CAE8664714.1"/>
    </source>
</evidence>
<accession>A0A813J4X9</accession>
<proteinExistence type="predicted"/>
<name>A0A813J4X9_POLGL</name>
<feature type="region of interest" description="Disordered" evidence="1">
    <location>
        <begin position="1"/>
        <end position="26"/>
    </location>
</feature>
<evidence type="ECO:0000313" key="3">
    <source>
        <dbReference type="Proteomes" id="UP000626109"/>
    </source>
</evidence>
<dbReference type="Proteomes" id="UP000626109">
    <property type="component" value="Unassembled WGS sequence"/>
</dbReference>
<gene>
    <name evidence="2" type="ORF">PGLA2088_LOCUS15697</name>
</gene>
<sequence length="185" mass="19862">MEFLEPVRQDLTASTEVSSASPGPWDNFPAATDTVAWPDEEIPFHRNLALTAGLFGCGSLSIQQTEHKKSNPYIVFNRSLGLNYWVDPPGSIPASVKVVEIKDCLGGPIFFRDTPIPSLITLEIVSKPGAPLGFSMEAACAIWNATTLQWTMDGVQIVPSFLVSAGTVKCSATIGGGSYVAFWNP</sequence>
<dbReference type="EMBL" id="CAJNNW010019539">
    <property type="protein sequence ID" value="CAE8664714.1"/>
    <property type="molecule type" value="Genomic_DNA"/>
</dbReference>
<protein>
    <submittedName>
        <fullName evidence="2">Uncharacterized protein</fullName>
    </submittedName>
</protein>
<organism evidence="2 3">
    <name type="scientific">Polarella glacialis</name>
    <name type="common">Dinoflagellate</name>
    <dbReference type="NCBI Taxonomy" id="89957"/>
    <lineage>
        <taxon>Eukaryota</taxon>
        <taxon>Sar</taxon>
        <taxon>Alveolata</taxon>
        <taxon>Dinophyceae</taxon>
        <taxon>Suessiales</taxon>
        <taxon>Suessiaceae</taxon>
        <taxon>Polarella</taxon>
    </lineage>
</organism>
<reference evidence="2" key="1">
    <citation type="submission" date="2021-02" db="EMBL/GenBank/DDBJ databases">
        <authorList>
            <person name="Dougan E. K."/>
            <person name="Rhodes N."/>
            <person name="Thang M."/>
            <person name="Chan C."/>
        </authorList>
    </citation>
    <scope>NUCLEOTIDE SEQUENCE</scope>
</reference>
<dbReference type="AlphaFoldDB" id="A0A813J4X9"/>
<feature type="compositionally biased region" description="Polar residues" evidence="1">
    <location>
        <begin position="11"/>
        <end position="21"/>
    </location>
</feature>
<comment type="caution">
    <text evidence="2">The sequence shown here is derived from an EMBL/GenBank/DDBJ whole genome shotgun (WGS) entry which is preliminary data.</text>
</comment>
<feature type="non-terminal residue" evidence="2">
    <location>
        <position position="1"/>
    </location>
</feature>
<evidence type="ECO:0000256" key="1">
    <source>
        <dbReference type="SAM" id="MobiDB-lite"/>
    </source>
</evidence>